<dbReference type="Proteomes" id="UP000662818">
    <property type="component" value="Chromosome"/>
</dbReference>
<organism evidence="2 3">
    <name type="scientific">Nocardioides aromaticivorans</name>
    <dbReference type="NCBI Taxonomy" id="200618"/>
    <lineage>
        <taxon>Bacteria</taxon>
        <taxon>Bacillati</taxon>
        <taxon>Actinomycetota</taxon>
        <taxon>Actinomycetes</taxon>
        <taxon>Propionibacteriales</taxon>
        <taxon>Nocardioidaceae</taxon>
        <taxon>Nocardioides</taxon>
    </lineage>
</organism>
<dbReference type="EMBL" id="CP022295">
    <property type="protein sequence ID" value="QSR25541.1"/>
    <property type="molecule type" value="Genomic_DNA"/>
</dbReference>
<protein>
    <recommendedName>
        <fullName evidence="1">HNH nuclease domain-containing protein</fullName>
    </recommendedName>
</protein>
<evidence type="ECO:0000259" key="1">
    <source>
        <dbReference type="Pfam" id="PF13392"/>
    </source>
</evidence>
<dbReference type="InterPro" id="IPR044925">
    <property type="entry name" value="His-Me_finger_sf"/>
</dbReference>
<dbReference type="InterPro" id="IPR003615">
    <property type="entry name" value="HNH_nuc"/>
</dbReference>
<name>A0ABX7PI30_9ACTN</name>
<dbReference type="Pfam" id="PF13392">
    <property type="entry name" value="HNH_3"/>
    <property type="match status" value="1"/>
</dbReference>
<reference evidence="2 3" key="1">
    <citation type="submission" date="2017-06" db="EMBL/GenBank/DDBJ databases">
        <title>Complete Genome Sequence of the Soil Carbazole-Degrading Bacterium Nocardioides aromaticivorans IC177.</title>
        <authorList>
            <person name="Vejarano F."/>
            <person name="Suzuki-Minakuchi C."/>
            <person name="Ohtsubo Y."/>
            <person name="Tsuda M."/>
            <person name="Okada K."/>
            <person name="Nojiri H."/>
        </authorList>
    </citation>
    <scope>NUCLEOTIDE SEQUENCE [LARGE SCALE GENOMIC DNA]</scope>
    <source>
        <strain evidence="2 3">IC177</strain>
    </source>
</reference>
<evidence type="ECO:0000313" key="2">
    <source>
        <dbReference type="EMBL" id="QSR25541.1"/>
    </source>
</evidence>
<proteinExistence type="predicted"/>
<feature type="domain" description="HNH nuclease" evidence="1">
    <location>
        <begin position="79"/>
        <end position="121"/>
    </location>
</feature>
<dbReference type="InterPro" id="IPR044930">
    <property type="entry name" value="Homing_endonuclease_His-Me"/>
</dbReference>
<dbReference type="SUPFAM" id="SSF54060">
    <property type="entry name" value="His-Me finger endonucleases"/>
    <property type="match status" value="1"/>
</dbReference>
<dbReference type="Gene3D" id="3.90.75.10">
    <property type="entry name" value="Homing Intron 3 (I-ppo) Encoded Endonuclease, Chain A"/>
    <property type="match status" value="1"/>
</dbReference>
<accession>A0ABX7PI30</accession>
<sequence>MRRCSICKREWRTTRYQQEKEARPPAYTPVTTADLLSVNPRSFWARVEKTNDCWEWAGQRTKGGYGVFKVPSRQTNTSAHRIAWALSGRPLDPGAELDHVCRNRGCVNPLHLEAVTPRENTLRSIGPSAINARKTHCKWGHEFTPENTYTPPGRGGRYCRACRSERDQRRKSNAA</sequence>
<gene>
    <name evidence="2" type="ORF">CFH99_07885</name>
</gene>
<evidence type="ECO:0000313" key="3">
    <source>
        <dbReference type="Proteomes" id="UP000662818"/>
    </source>
</evidence>
<keyword evidence="3" id="KW-1185">Reference proteome</keyword>